<evidence type="ECO:0000256" key="1">
    <source>
        <dbReference type="SAM" id="SignalP"/>
    </source>
</evidence>
<dbReference type="OrthoDB" id="945117at2"/>
<name>A0A239FRI7_9BACT</name>
<keyword evidence="3" id="KW-1185">Reference proteome</keyword>
<keyword evidence="1" id="KW-0732">Signal</keyword>
<dbReference type="RefSeq" id="WP_089319321.1">
    <property type="nucleotide sequence ID" value="NZ_FZOQ01000009.1"/>
</dbReference>
<protein>
    <recommendedName>
        <fullName evidence="4">Outer membrane protein beta-barrel domain-containing protein</fullName>
    </recommendedName>
</protein>
<dbReference type="SUPFAM" id="SSF56925">
    <property type="entry name" value="OMPA-like"/>
    <property type="match status" value="1"/>
</dbReference>
<reference evidence="3" key="1">
    <citation type="submission" date="2017-06" db="EMBL/GenBank/DDBJ databases">
        <authorList>
            <person name="Varghese N."/>
            <person name="Submissions S."/>
        </authorList>
    </citation>
    <scope>NUCLEOTIDE SEQUENCE [LARGE SCALE GENOMIC DNA]</scope>
    <source>
        <strain evidence="3">NKM1</strain>
    </source>
</reference>
<evidence type="ECO:0000313" key="3">
    <source>
        <dbReference type="Proteomes" id="UP000198432"/>
    </source>
</evidence>
<evidence type="ECO:0000313" key="2">
    <source>
        <dbReference type="EMBL" id="SNS58803.1"/>
    </source>
</evidence>
<sequence>MKRVSLLFTLLLALMLPATVSAQITDEVLSRRPQTTAPVAGDAIQEGNWMIGGSIAELALNFKSENYGFGINPRAGYFISDNAAIGAEVQLAFETYDGGEEWRYGVTPFVRYYFPEGAAPTHRWFGEALLGIGGSSVEDSEGDAIVSRVYGVRAGYAHFVAEHVALEATLGYIRSNADISVGVTEAGLAAGLGFQIYLPARRNQ</sequence>
<evidence type="ECO:0008006" key="4">
    <source>
        <dbReference type="Google" id="ProtNLM"/>
    </source>
</evidence>
<proteinExistence type="predicted"/>
<feature type="signal peptide" evidence="1">
    <location>
        <begin position="1"/>
        <end position="22"/>
    </location>
</feature>
<gene>
    <name evidence="2" type="ORF">SAMN06296052_10966</name>
</gene>
<dbReference type="InterPro" id="IPR011250">
    <property type="entry name" value="OMP/PagP_B-barrel"/>
</dbReference>
<dbReference type="EMBL" id="FZOQ01000009">
    <property type="protein sequence ID" value="SNS58803.1"/>
    <property type="molecule type" value="Genomic_DNA"/>
</dbReference>
<dbReference type="AlphaFoldDB" id="A0A239FRI7"/>
<feature type="chain" id="PRO_5011991930" description="Outer membrane protein beta-barrel domain-containing protein" evidence="1">
    <location>
        <begin position="23"/>
        <end position="204"/>
    </location>
</feature>
<dbReference type="Proteomes" id="UP000198432">
    <property type="component" value="Unassembled WGS sequence"/>
</dbReference>
<organism evidence="2 3">
    <name type="scientific">Pontibacter ummariensis</name>
    <dbReference type="NCBI Taxonomy" id="1610492"/>
    <lineage>
        <taxon>Bacteria</taxon>
        <taxon>Pseudomonadati</taxon>
        <taxon>Bacteroidota</taxon>
        <taxon>Cytophagia</taxon>
        <taxon>Cytophagales</taxon>
        <taxon>Hymenobacteraceae</taxon>
        <taxon>Pontibacter</taxon>
    </lineage>
</organism>
<accession>A0A239FRI7</accession>